<reference evidence="2 3" key="1">
    <citation type="journal article" date="2020" name="Nat. Food">
        <title>A phased Vanilla planifolia genome enables genetic improvement of flavour and production.</title>
        <authorList>
            <person name="Hasing T."/>
            <person name="Tang H."/>
            <person name="Brym M."/>
            <person name="Khazi F."/>
            <person name="Huang T."/>
            <person name="Chambers A.H."/>
        </authorList>
    </citation>
    <scope>NUCLEOTIDE SEQUENCE [LARGE SCALE GENOMIC DNA]</scope>
    <source>
        <tissue evidence="2">Leaf</tissue>
    </source>
</reference>
<dbReference type="OrthoDB" id="428480at2759"/>
<name>A0A835S328_VANPL</name>
<gene>
    <name evidence="2" type="ORF">HPP92_001269</name>
</gene>
<accession>A0A835S328</accession>
<proteinExistence type="predicted"/>
<evidence type="ECO:0000313" key="3">
    <source>
        <dbReference type="Proteomes" id="UP000636800"/>
    </source>
</evidence>
<organism evidence="2 3">
    <name type="scientific">Vanilla planifolia</name>
    <name type="common">Vanilla</name>
    <dbReference type="NCBI Taxonomy" id="51239"/>
    <lineage>
        <taxon>Eukaryota</taxon>
        <taxon>Viridiplantae</taxon>
        <taxon>Streptophyta</taxon>
        <taxon>Embryophyta</taxon>
        <taxon>Tracheophyta</taxon>
        <taxon>Spermatophyta</taxon>
        <taxon>Magnoliopsida</taxon>
        <taxon>Liliopsida</taxon>
        <taxon>Asparagales</taxon>
        <taxon>Orchidaceae</taxon>
        <taxon>Vanilloideae</taxon>
        <taxon>Vanilleae</taxon>
        <taxon>Vanilla</taxon>
    </lineage>
</organism>
<sequence>MPQPGVHHHPETSPSAAPLLPTADGSFHDYYSVRQAFLRSYTFSARESLGERLRRRWRELGERGREALSRAADMVLDELFETRRGRRVVVRTLRCRITGLVFHPMRCFAAR</sequence>
<evidence type="ECO:0000313" key="2">
    <source>
        <dbReference type="EMBL" id="KAG0496578.1"/>
    </source>
</evidence>
<protein>
    <submittedName>
        <fullName evidence="2">Uncharacterized protein</fullName>
    </submittedName>
</protein>
<dbReference type="Proteomes" id="UP000636800">
    <property type="component" value="Chromosome 1"/>
</dbReference>
<dbReference type="AlphaFoldDB" id="A0A835S328"/>
<comment type="caution">
    <text evidence="2">The sequence shown here is derived from an EMBL/GenBank/DDBJ whole genome shotgun (WGS) entry which is preliminary data.</text>
</comment>
<feature type="region of interest" description="Disordered" evidence="1">
    <location>
        <begin position="1"/>
        <end position="20"/>
    </location>
</feature>
<dbReference type="EMBL" id="JADCNL010000001">
    <property type="protein sequence ID" value="KAG0496578.1"/>
    <property type="molecule type" value="Genomic_DNA"/>
</dbReference>
<keyword evidence="3" id="KW-1185">Reference proteome</keyword>
<evidence type="ECO:0000256" key="1">
    <source>
        <dbReference type="SAM" id="MobiDB-lite"/>
    </source>
</evidence>